<dbReference type="InParanoid" id="W4JTM1"/>
<dbReference type="KEGG" id="hir:HETIRDRAFT_455025"/>
<organism evidence="1 2">
    <name type="scientific">Heterobasidion irregulare (strain TC 32-1)</name>
    <dbReference type="NCBI Taxonomy" id="747525"/>
    <lineage>
        <taxon>Eukaryota</taxon>
        <taxon>Fungi</taxon>
        <taxon>Dikarya</taxon>
        <taxon>Basidiomycota</taxon>
        <taxon>Agaricomycotina</taxon>
        <taxon>Agaricomycetes</taxon>
        <taxon>Russulales</taxon>
        <taxon>Bondarzewiaceae</taxon>
        <taxon>Heterobasidion</taxon>
        <taxon>Heterobasidion annosum species complex</taxon>
    </lineage>
</organism>
<dbReference type="AlphaFoldDB" id="W4JTM1"/>
<name>W4JTM1_HETIT</name>
<dbReference type="HOGENOM" id="CLU_3087509_0_0_1"/>
<evidence type="ECO:0000313" key="2">
    <source>
        <dbReference type="Proteomes" id="UP000030671"/>
    </source>
</evidence>
<accession>W4JTM1</accession>
<dbReference type="EMBL" id="KI925464">
    <property type="protein sequence ID" value="ETW76455.1"/>
    <property type="molecule type" value="Genomic_DNA"/>
</dbReference>
<sequence>MVGPNPTDDKPPKDVRQHLATSTHLFLPLDIAKATYLLPLLTTTLSTTNFIA</sequence>
<protein>
    <submittedName>
        <fullName evidence="1">Uncharacterized protein</fullName>
    </submittedName>
</protein>
<keyword evidence="2" id="KW-1185">Reference proteome</keyword>
<evidence type="ECO:0000313" key="1">
    <source>
        <dbReference type="EMBL" id="ETW76455.1"/>
    </source>
</evidence>
<dbReference type="GeneID" id="20676575"/>
<proteinExistence type="predicted"/>
<gene>
    <name evidence="1" type="ORF">HETIRDRAFT_455025</name>
</gene>
<dbReference type="RefSeq" id="XP_009551358.1">
    <property type="nucleotide sequence ID" value="XM_009553063.1"/>
</dbReference>
<reference evidence="1 2" key="1">
    <citation type="journal article" date="2012" name="New Phytol.">
        <title>Insight into trade-off between wood decay and parasitism from the genome of a fungal forest pathogen.</title>
        <authorList>
            <person name="Olson A."/>
            <person name="Aerts A."/>
            <person name="Asiegbu F."/>
            <person name="Belbahri L."/>
            <person name="Bouzid O."/>
            <person name="Broberg A."/>
            <person name="Canback B."/>
            <person name="Coutinho P.M."/>
            <person name="Cullen D."/>
            <person name="Dalman K."/>
            <person name="Deflorio G."/>
            <person name="van Diepen L.T."/>
            <person name="Dunand C."/>
            <person name="Duplessis S."/>
            <person name="Durling M."/>
            <person name="Gonthier P."/>
            <person name="Grimwood J."/>
            <person name="Fossdal C.G."/>
            <person name="Hansson D."/>
            <person name="Henrissat B."/>
            <person name="Hietala A."/>
            <person name="Himmelstrand K."/>
            <person name="Hoffmeister D."/>
            <person name="Hogberg N."/>
            <person name="James T.Y."/>
            <person name="Karlsson M."/>
            <person name="Kohler A."/>
            <person name="Kues U."/>
            <person name="Lee Y.H."/>
            <person name="Lin Y.C."/>
            <person name="Lind M."/>
            <person name="Lindquist E."/>
            <person name="Lombard V."/>
            <person name="Lucas S."/>
            <person name="Lunden K."/>
            <person name="Morin E."/>
            <person name="Murat C."/>
            <person name="Park J."/>
            <person name="Raffaello T."/>
            <person name="Rouze P."/>
            <person name="Salamov A."/>
            <person name="Schmutz J."/>
            <person name="Solheim H."/>
            <person name="Stahlberg J."/>
            <person name="Velez H."/>
            <person name="de Vries R.P."/>
            <person name="Wiebenga A."/>
            <person name="Woodward S."/>
            <person name="Yakovlev I."/>
            <person name="Garbelotto M."/>
            <person name="Martin F."/>
            <person name="Grigoriev I.V."/>
            <person name="Stenlid J."/>
        </authorList>
    </citation>
    <scope>NUCLEOTIDE SEQUENCE [LARGE SCALE GENOMIC DNA]</scope>
    <source>
        <strain evidence="1 2">TC 32-1</strain>
    </source>
</reference>
<dbReference type="Proteomes" id="UP000030671">
    <property type="component" value="Unassembled WGS sequence"/>
</dbReference>